<evidence type="ECO:0000313" key="2">
    <source>
        <dbReference type="Proteomes" id="UP000478052"/>
    </source>
</evidence>
<comment type="caution">
    <text evidence="1">The sequence shown here is derived from an EMBL/GenBank/DDBJ whole genome shotgun (WGS) entry which is preliminary data.</text>
</comment>
<proteinExistence type="predicted"/>
<sequence length="338" mass="37650">MAVALCKRPPVSTPGISIKGFSDSCCPDAEVWVGLLAIFAILCELQLFRIFATTTPVFASPRRFQRHFSGLWVTGETGSPAACTGGTAAPPKPHFWSRLDRKPIMAEHQSKAQYVKVDGGLPAGQGFLHGRCGRAHTPHLQACGVKHTIQQVPRVRTHAILLHWAWSLMPSPEVRKVFDAFNPHTDELEFISAVPEFEVSELLKAAKKMSSSKAGGPSGIPNEILKKIIIARPRGEPQDLQRVPKSAVVPGYLEKSKIARNLHEFAQPFPKSVWHRFARKTQFSMGRTRENQCCTNFGNGLELEKRFPLLAHGKLSFSDKPVPYKFRERSCEFMQITC</sequence>
<dbReference type="AlphaFoldDB" id="A0A6G0VSD4"/>
<reference evidence="1 2" key="1">
    <citation type="submission" date="2019-08" db="EMBL/GenBank/DDBJ databases">
        <title>Whole genome of Aphis craccivora.</title>
        <authorList>
            <person name="Voronova N.V."/>
            <person name="Shulinski R.S."/>
            <person name="Bandarenka Y.V."/>
            <person name="Zhorov D.G."/>
            <person name="Warner D."/>
        </authorList>
    </citation>
    <scope>NUCLEOTIDE SEQUENCE [LARGE SCALE GENOMIC DNA]</scope>
    <source>
        <strain evidence="1">180601</strain>
        <tissue evidence="1">Whole Body</tissue>
    </source>
</reference>
<gene>
    <name evidence="1" type="ORF">FWK35_00024172</name>
</gene>
<dbReference type="Proteomes" id="UP000478052">
    <property type="component" value="Unassembled WGS sequence"/>
</dbReference>
<accession>A0A6G0VSD4</accession>
<keyword evidence="2" id="KW-1185">Reference proteome</keyword>
<name>A0A6G0VSD4_APHCR</name>
<organism evidence="1 2">
    <name type="scientific">Aphis craccivora</name>
    <name type="common">Cowpea aphid</name>
    <dbReference type="NCBI Taxonomy" id="307492"/>
    <lineage>
        <taxon>Eukaryota</taxon>
        <taxon>Metazoa</taxon>
        <taxon>Ecdysozoa</taxon>
        <taxon>Arthropoda</taxon>
        <taxon>Hexapoda</taxon>
        <taxon>Insecta</taxon>
        <taxon>Pterygota</taxon>
        <taxon>Neoptera</taxon>
        <taxon>Paraneoptera</taxon>
        <taxon>Hemiptera</taxon>
        <taxon>Sternorrhyncha</taxon>
        <taxon>Aphidomorpha</taxon>
        <taxon>Aphidoidea</taxon>
        <taxon>Aphididae</taxon>
        <taxon>Aphidini</taxon>
        <taxon>Aphis</taxon>
        <taxon>Aphis</taxon>
    </lineage>
</organism>
<dbReference type="EMBL" id="VUJU01012388">
    <property type="protein sequence ID" value="KAF0707823.1"/>
    <property type="molecule type" value="Genomic_DNA"/>
</dbReference>
<protein>
    <submittedName>
        <fullName evidence="1">Uncharacterized protein</fullName>
    </submittedName>
</protein>
<evidence type="ECO:0000313" key="1">
    <source>
        <dbReference type="EMBL" id="KAF0707823.1"/>
    </source>
</evidence>